<feature type="compositionally biased region" description="Polar residues" evidence="1">
    <location>
        <begin position="156"/>
        <end position="188"/>
    </location>
</feature>
<dbReference type="CDD" id="cd14270">
    <property type="entry name" value="UBA"/>
    <property type="match status" value="1"/>
</dbReference>
<accession>A0A4P9YVB5</accession>
<dbReference type="PROSITE" id="PS50030">
    <property type="entry name" value="UBA"/>
    <property type="match status" value="1"/>
</dbReference>
<gene>
    <name evidence="3" type="ORF">SYNPS1DRAFT_30506</name>
</gene>
<keyword evidence="4" id="KW-1185">Reference proteome</keyword>
<dbReference type="AlphaFoldDB" id="A0A4P9YVB5"/>
<dbReference type="InterPro" id="IPR015940">
    <property type="entry name" value="UBA"/>
</dbReference>
<dbReference type="EMBL" id="KZ990727">
    <property type="protein sequence ID" value="RKP23738.1"/>
    <property type="molecule type" value="Genomic_DNA"/>
</dbReference>
<dbReference type="Gene3D" id="1.10.8.10">
    <property type="entry name" value="DNA helicase RuvA subunit, C-terminal domain"/>
    <property type="match status" value="1"/>
</dbReference>
<evidence type="ECO:0000259" key="2">
    <source>
        <dbReference type="PROSITE" id="PS50030"/>
    </source>
</evidence>
<feature type="compositionally biased region" description="Polar residues" evidence="1">
    <location>
        <begin position="402"/>
        <end position="416"/>
    </location>
</feature>
<dbReference type="SUPFAM" id="SSF46934">
    <property type="entry name" value="UBA-like"/>
    <property type="match status" value="1"/>
</dbReference>
<sequence>MDDLNDLIWQSGPTKHGGGARDTAKAAPSVHANGTASNGGGDDLLDLASPTLPKPPSQKLHDLDPLQADDASAVPRPSVASMRNLWEQMGNNGNNSNGHKHPAPTKQPRSSSPLPAPAAAAASGHDPFGDLLGLGGAPQLGRASSPAPEKKAPSLNDLSRTGSPANTSSKSKPATPTPNAAKESVQQPQKPPRGHRAREGSGAGSHSAGSPPISTASHRSPVISATVVATEEDDNPLGILAEPVTSKKAPPPPPPSVKPKPSRSSPGSMPASEIVEMGFSTEQARTALTMAKGDVETAVGILVQDREAAQQLSGEQGSGARPPASRPTRPARPASLSRTSSGHKAGPASDDEPRPATTATAASINSERLWTAAEEIKQSVFSKASSLFQQSRTLLQERMDAYQQSAHTSRPLNSSRHGTRLSLEGDESEDDDKDGVDDRAEQAGPFEHGATAIFPSLSRRATCRSKGV</sequence>
<evidence type="ECO:0000313" key="3">
    <source>
        <dbReference type="EMBL" id="RKP23738.1"/>
    </source>
</evidence>
<reference evidence="4" key="1">
    <citation type="journal article" date="2018" name="Nat. Microbiol.">
        <title>Leveraging single-cell genomics to expand the fungal tree of life.</title>
        <authorList>
            <person name="Ahrendt S.R."/>
            <person name="Quandt C.A."/>
            <person name="Ciobanu D."/>
            <person name="Clum A."/>
            <person name="Salamov A."/>
            <person name="Andreopoulos B."/>
            <person name="Cheng J.F."/>
            <person name="Woyke T."/>
            <person name="Pelin A."/>
            <person name="Henrissat B."/>
            <person name="Reynolds N.K."/>
            <person name="Benny G.L."/>
            <person name="Smith M.E."/>
            <person name="James T.Y."/>
            <person name="Grigoriev I.V."/>
        </authorList>
    </citation>
    <scope>NUCLEOTIDE SEQUENCE [LARGE SCALE GENOMIC DNA]</scope>
    <source>
        <strain evidence="4">Benny S71-1</strain>
    </source>
</reference>
<protein>
    <recommendedName>
        <fullName evidence="2">UBA domain-containing protein</fullName>
    </recommendedName>
</protein>
<evidence type="ECO:0000313" key="4">
    <source>
        <dbReference type="Proteomes" id="UP000278143"/>
    </source>
</evidence>
<dbReference type="Proteomes" id="UP000278143">
    <property type="component" value="Unassembled WGS sequence"/>
</dbReference>
<proteinExistence type="predicted"/>
<feature type="compositionally biased region" description="Low complexity" evidence="1">
    <location>
        <begin position="318"/>
        <end position="338"/>
    </location>
</feature>
<dbReference type="Pfam" id="PF00627">
    <property type="entry name" value="UBA"/>
    <property type="match status" value="1"/>
</dbReference>
<dbReference type="OrthoDB" id="1717591at2759"/>
<dbReference type="InterPro" id="IPR009060">
    <property type="entry name" value="UBA-like_sf"/>
</dbReference>
<feature type="region of interest" description="Disordered" evidence="1">
    <location>
        <begin position="1"/>
        <end position="280"/>
    </location>
</feature>
<feature type="region of interest" description="Disordered" evidence="1">
    <location>
        <begin position="401"/>
        <end position="449"/>
    </location>
</feature>
<evidence type="ECO:0000256" key="1">
    <source>
        <dbReference type="SAM" id="MobiDB-lite"/>
    </source>
</evidence>
<feature type="region of interest" description="Disordered" evidence="1">
    <location>
        <begin position="306"/>
        <end position="363"/>
    </location>
</feature>
<feature type="domain" description="UBA" evidence="2">
    <location>
        <begin position="262"/>
        <end position="305"/>
    </location>
</feature>
<organism evidence="3 4">
    <name type="scientific">Syncephalis pseudoplumigaleata</name>
    <dbReference type="NCBI Taxonomy" id="1712513"/>
    <lineage>
        <taxon>Eukaryota</taxon>
        <taxon>Fungi</taxon>
        <taxon>Fungi incertae sedis</taxon>
        <taxon>Zoopagomycota</taxon>
        <taxon>Zoopagomycotina</taxon>
        <taxon>Zoopagomycetes</taxon>
        <taxon>Zoopagales</taxon>
        <taxon>Piptocephalidaceae</taxon>
        <taxon>Syncephalis</taxon>
    </lineage>
</organism>
<feature type="compositionally biased region" description="Pro residues" evidence="1">
    <location>
        <begin position="249"/>
        <end position="258"/>
    </location>
</feature>
<name>A0A4P9YVB5_9FUNG</name>
<feature type="compositionally biased region" description="Low complexity" evidence="1">
    <location>
        <begin position="108"/>
        <end position="123"/>
    </location>
</feature>
<feature type="compositionally biased region" description="Acidic residues" evidence="1">
    <location>
        <begin position="424"/>
        <end position="435"/>
    </location>
</feature>